<dbReference type="RefSeq" id="WP_085517857.1">
    <property type="nucleotide sequence ID" value="NZ_FXAW01000005.1"/>
</dbReference>
<evidence type="ECO:0000313" key="1">
    <source>
        <dbReference type="EMBL" id="SMG39870.1"/>
    </source>
</evidence>
<protein>
    <submittedName>
        <fullName evidence="1">CarboxypepD_reg-like domain-containing protein</fullName>
    </submittedName>
</protein>
<accession>A0A1X7KGY4</accession>
<dbReference type="Gene3D" id="2.60.40.1120">
    <property type="entry name" value="Carboxypeptidase-like, regulatory domain"/>
    <property type="match status" value="1"/>
</dbReference>
<sequence>MLQFFFGSDQASLGKNVFPFPSKKSLFLFLLFGLILLNHSVFAQSSGIYGLVTTESGEKMPYTNVVVLGQAIGTSTNYDGEYSLKLKPGNYKVSFQFIGYKSEVREISLSANEKIEINPALSVEKVFLNAVEVSAKAENPAYEIIRNAQKNREKYLKENKGISYSIYTKLFGKAETNSDNMISFFGTMLTPRNGIFYLSESVNRIYQYEYNNTFQELKASLVLGDDLNASQNNPVFINLYENRPFSVGSQMAQIRIASPIATDAFSFYDYDFLGSFEEAGRTIHKIELIPKGSDRNTFTGEIYVIDESWRIYQSHLFLKSIAGDIEISTQTIKDDTEETFLPFSSNLFLEKPGSNLEVYYHNVAYDYNFNATKPEQSEQLNKIIDKSDYSKPASWWKSSRKVELTEDEKLAYQMDQAIKEKPYEFKKSENDSLYQSLIAGEKKKTPLQLFGLAITTGEWKLNEKLALDFSVFTFNTVEGGVLKPEIIFRNEFRNNHRYKATAAIRYGFASKDFYGRGSFLYELNPATISTIELEGGSYVEQISGNKSISNIVNLDYTLLAKLNYQKLYRTDYLSLDWRRELVNGFDIRVGASYDRRYALPNSSDYNWYNEEDEPREFTPNQAFIQGEYRSFQQNDILESGLLLSYQPKRKFDLVNGRKIPLSSKYPIFRAGVDVGILDTEYSRFWGNVSDGWSLNSVGFSKISVSYGQYLSRRNLTPIDFFHFMGNQTAFSQNQRQFGLAFQLLDYYQHSTSGYFAGANFEHDFDGAILGRIPLLKKIGLKSYFMANYLQTAESPRLLELGVGLTSSFYPIRLNYYFGYENERFLQHGFILTSSF</sequence>
<dbReference type="InterPro" id="IPR008969">
    <property type="entry name" value="CarboxyPept-like_regulatory"/>
</dbReference>
<evidence type="ECO:0000313" key="2">
    <source>
        <dbReference type="Proteomes" id="UP000193804"/>
    </source>
</evidence>
<dbReference type="EMBL" id="FXAW01000005">
    <property type="protein sequence ID" value="SMG39870.1"/>
    <property type="molecule type" value="Genomic_DNA"/>
</dbReference>
<dbReference type="OrthoDB" id="983143at2"/>
<keyword evidence="2" id="KW-1185">Reference proteome</keyword>
<dbReference type="Proteomes" id="UP000193804">
    <property type="component" value="Unassembled WGS sequence"/>
</dbReference>
<dbReference type="InterPro" id="IPR043741">
    <property type="entry name" value="DUF5686"/>
</dbReference>
<gene>
    <name evidence="1" type="ORF">SAMN05661096_02693</name>
</gene>
<dbReference type="Pfam" id="PF13715">
    <property type="entry name" value="CarbopepD_reg_2"/>
    <property type="match status" value="1"/>
</dbReference>
<proteinExistence type="predicted"/>
<organism evidence="1 2">
    <name type="scientific">Marivirga sericea</name>
    <dbReference type="NCBI Taxonomy" id="1028"/>
    <lineage>
        <taxon>Bacteria</taxon>
        <taxon>Pseudomonadati</taxon>
        <taxon>Bacteroidota</taxon>
        <taxon>Cytophagia</taxon>
        <taxon>Cytophagales</taxon>
        <taxon>Marivirgaceae</taxon>
        <taxon>Marivirga</taxon>
    </lineage>
</organism>
<reference evidence="2" key="1">
    <citation type="submission" date="2017-04" db="EMBL/GenBank/DDBJ databases">
        <authorList>
            <person name="Varghese N."/>
            <person name="Submissions S."/>
        </authorList>
    </citation>
    <scope>NUCLEOTIDE SEQUENCE [LARGE SCALE GENOMIC DNA]</scope>
    <source>
        <strain evidence="2">DSM 4125</strain>
    </source>
</reference>
<dbReference type="Pfam" id="PF18939">
    <property type="entry name" value="DUF5686"/>
    <property type="match status" value="1"/>
</dbReference>
<name>A0A1X7KGY4_9BACT</name>
<dbReference type="STRING" id="1028.SAMN05661096_02693"/>
<dbReference type="AlphaFoldDB" id="A0A1X7KGY4"/>
<dbReference type="SUPFAM" id="SSF49464">
    <property type="entry name" value="Carboxypeptidase regulatory domain-like"/>
    <property type="match status" value="1"/>
</dbReference>